<dbReference type="Gene3D" id="3.40.190.270">
    <property type="match status" value="1"/>
</dbReference>
<keyword evidence="3" id="KW-1185">Reference proteome</keyword>
<sequence>MSILSNRKPAAPARPDEIWFTRCPVPTATGIAYKLGWLGEAFEADGIALRTLQESGTELGRHHYDHRLPTLIREGGNMLAIAARAQGEPTRLVGLTWIEESQLILARPDSGIRSAADLKGKRLALPGWSHNDIPAHVRGTSIARGMSLAGYKGALASAGLTFDDVDLIETPDRLRNIGGSGRDLLPRGQGQRSGVGRLWPIEALAEGKVDAIYVKGAAAIDQAREAGLVVAIDLDALPDRRFRVNNGTPRPITVHQSLIDDHFDLLVRFLAVTLRAADWVAEQPDRLRDILEYETEGSPEAVDQAYARLHEGLHPTLDAERLALFDSQKKFLFTHGFLDADFDLAGWVDPRPLEAARAFNEQRPALHTSALHTL</sequence>
<dbReference type="OrthoDB" id="7467011at2"/>
<comment type="caution">
    <text evidence="2">The sequence shown here is derived from an EMBL/GenBank/DDBJ whole genome shotgun (WGS) entry which is preliminary data.</text>
</comment>
<dbReference type="PANTHER" id="PTHR30024:SF21">
    <property type="entry name" value="ABC TRANSPORTER SUBSTRATE-BINDING PROTEIN"/>
    <property type="match status" value="1"/>
</dbReference>
<dbReference type="Gene3D" id="3.40.190.10">
    <property type="entry name" value="Periplasmic binding protein-like II"/>
    <property type="match status" value="1"/>
</dbReference>
<dbReference type="Pfam" id="PF09084">
    <property type="entry name" value="NMT1"/>
    <property type="match status" value="1"/>
</dbReference>
<dbReference type="Proteomes" id="UP000179467">
    <property type="component" value="Unassembled WGS sequence"/>
</dbReference>
<dbReference type="EC" id="3.13.1.3" evidence="2"/>
<evidence type="ECO:0000259" key="1">
    <source>
        <dbReference type="Pfam" id="PF09084"/>
    </source>
</evidence>
<dbReference type="InterPro" id="IPR015168">
    <property type="entry name" value="SsuA/THI5"/>
</dbReference>
<proteinExistence type="predicted"/>
<dbReference type="AlphaFoldDB" id="A0A1S1HAW3"/>
<reference evidence="2 3" key="1">
    <citation type="submission" date="2016-09" db="EMBL/GenBank/DDBJ databases">
        <title>Metabolic pathway, cell adaptation mechanisms and a novel monoxygenase revealed through proteogenomic-transcription analysis of a Sphingomonas haloaromaticamans strain degrading the fungicide ortho-phenylphenol.</title>
        <authorList>
            <person name="Perruchon C."/>
            <person name="Papadopoulou E.S."/>
            <person name="Rousidou C."/>
            <person name="Vasileiadis S."/>
            <person name="Tanou G."/>
            <person name="Amoutzias G."/>
            <person name="Molassiotis A."/>
            <person name="Karpouzas D.G."/>
        </authorList>
    </citation>
    <scope>NUCLEOTIDE SEQUENCE [LARGE SCALE GENOMIC DNA]</scope>
    <source>
        <strain evidence="2 3">P3</strain>
    </source>
</reference>
<evidence type="ECO:0000313" key="2">
    <source>
        <dbReference type="EMBL" id="OHT19294.1"/>
    </source>
</evidence>
<dbReference type="PANTHER" id="PTHR30024">
    <property type="entry name" value="ALIPHATIC SULFONATES-BINDING PROTEIN-RELATED"/>
    <property type="match status" value="1"/>
</dbReference>
<dbReference type="SUPFAM" id="SSF53850">
    <property type="entry name" value="Periplasmic binding protein-like II"/>
    <property type="match status" value="1"/>
</dbReference>
<evidence type="ECO:0000313" key="3">
    <source>
        <dbReference type="Proteomes" id="UP000179467"/>
    </source>
</evidence>
<keyword evidence="2" id="KW-0378">Hydrolase</keyword>
<accession>A0A1S1HAW3</accession>
<gene>
    <name evidence="2" type="primary">soxB_2</name>
    <name evidence="2" type="ORF">BHE75_01279</name>
</gene>
<dbReference type="EMBL" id="MIPT01000001">
    <property type="protein sequence ID" value="OHT19294.1"/>
    <property type="molecule type" value="Genomic_DNA"/>
</dbReference>
<organism evidence="2 3">
    <name type="scientific">Edaphosphingomonas haloaromaticamans</name>
    <dbReference type="NCBI Taxonomy" id="653954"/>
    <lineage>
        <taxon>Bacteria</taxon>
        <taxon>Pseudomonadati</taxon>
        <taxon>Pseudomonadota</taxon>
        <taxon>Alphaproteobacteria</taxon>
        <taxon>Sphingomonadales</taxon>
        <taxon>Rhizorhabdaceae</taxon>
        <taxon>Edaphosphingomonas</taxon>
    </lineage>
</organism>
<dbReference type="RefSeq" id="WP_084652966.1">
    <property type="nucleotide sequence ID" value="NZ_MIPT01000001.1"/>
</dbReference>
<dbReference type="GO" id="GO:0018740">
    <property type="term" value="F:2'-hydroxybiphenyl-2-sulfinate desulfinase activity"/>
    <property type="evidence" value="ECO:0007669"/>
    <property type="project" value="UniProtKB-EC"/>
</dbReference>
<name>A0A1S1HAW3_9SPHN</name>
<protein>
    <submittedName>
        <fullName evidence="2">2'-hydroxybiphenyl-2-sulfinate desulfinase</fullName>
        <ecNumber evidence="2">3.13.1.3</ecNumber>
    </submittedName>
</protein>
<feature type="domain" description="SsuA/THI5-like" evidence="1">
    <location>
        <begin position="81"/>
        <end position="130"/>
    </location>
</feature>